<evidence type="ECO:0000256" key="1">
    <source>
        <dbReference type="RuleBase" id="RU369002"/>
    </source>
</evidence>
<keyword evidence="1" id="KW-0539">Nucleus</keyword>
<keyword evidence="4" id="KW-1185">Reference proteome</keyword>
<organism evidence="3 4">
    <name type="scientific">Arthrobotrys musiformis</name>
    <dbReference type="NCBI Taxonomy" id="47236"/>
    <lineage>
        <taxon>Eukaryota</taxon>
        <taxon>Fungi</taxon>
        <taxon>Dikarya</taxon>
        <taxon>Ascomycota</taxon>
        <taxon>Pezizomycotina</taxon>
        <taxon>Orbiliomycetes</taxon>
        <taxon>Orbiliales</taxon>
        <taxon>Orbiliaceae</taxon>
        <taxon>Arthrobotrys</taxon>
    </lineage>
</organism>
<dbReference type="Pfam" id="PF02136">
    <property type="entry name" value="NTF2"/>
    <property type="match status" value="1"/>
</dbReference>
<dbReference type="AlphaFoldDB" id="A0AAV9WNJ6"/>
<dbReference type="GO" id="GO:0005737">
    <property type="term" value="C:cytoplasm"/>
    <property type="evidence" value="ECO:0007669"/>
    <property type="project" value="UniProtKB-SubCell"/>
</dbReference>
<evidence type="ECO:0000259" key="2">
    <source>
        <dbReference type="PROSITE" id="PS50177"/>
    </source>
</evidence>
<evidence type="ECO:0000313" key="4">
    <source>
        <dbReference type="Proteomes" id="UP001370758"/>
    </source>
</evidence>
<feature type="domain" description="NTF2" evidence="2">
    <location>
        <begin position="20"/>
        <end position="141"/>
    </location>
</feature>
<accession>A0AAV9WNJ6</accession>
<sequence length="143" mass="15551">MAQSASSLETDILVQLSYTAAKNFVANYYTDLQAARTKLKGYYTATATVSWNGNNLSGGAADVEKLHTEMPAATYEVQCFDAQPLMPNGRGQCSILLVTNGYVKFGNEKDAPSRGFSETITLEPDTSTPPKFLISSQSTRFVF</sequence>
<proteinExistence type="predicted"/>
<comment type="caution">
    <text evidence="3">The sequence shown here is derived from an EMBL/GenBank/DDBJ whole genome shotgun (WGS) entry which is preliminary data.</text>
</comment>
<dbReference type="PROSITE" id="PS50177">
    <property type="entry name" value="NTF2_DOMAIN"/>
    <property type="match status" value="1"/>
</dbReference>
<comment type="function">
    <text evidence="1">Has a role in nuclear-cytoplasmic transport of proteins and mRNAs.</text>
</comment>
<dbReference type="SUPFAM" id="SSF54427">
    <property type="entry name" value="NTF2-like"/>
    <property type="match status" value="1"/>
</dbReference>
<evidence type="ECO:0000313" key="3">
    <source>
        <dbReference type="EMBL" id="KAK6511427.1"/>
    </source>
</evidence>
<dbReference type="InterPro" id="IPR032710">
    <property type="entry name" value="NTF2-like_dom_sf"/>
</dbReference>
<dbReference type="Gene3D" id="3.10.450.50">
    <property type="match status" value="1"/>
</dbReference>
<gene>
    <name evidence="3" type="ORF">TWF481_000344</name>
</gene>
<dbReference type="InterPro" id="IPR045875">
    <property type="entry name" value="NTF2"/>
</dbReference>
<dbReference type="InterPro" id="IPR018222">
    <property type="entry name" value="Nuclear_transport_factor_2_euk"/>
</dbReference>
<name>A0AAV9WNJ6_9PEZI</name>
<dbReference type="GO" id="GO:0051028">
    <property type="term" value="P:mRNA transport"/>
    <property type="evidence" value="ECO:0007669"/>
    <property type="project" value="UniProtKB-UniRule"/>
</dbReference>
<dbReference type="GO" id="GO:0015031">
    <property type="term" value="P:protein transport"/>
    <property type="evidence" value="ECO:0007669"/>
    <property type="project" value="UniProtKB-KW"/>
</dbReference>
<dbReference type="GO" id="GO:0006913">
    <property type="term" value="P:nucleocytoplasmic transport"/>
    <property type="evidence" value="ECO:0007669"/>
    <property type="project" value="UniProtKB-UniRule"/>
</dbReference>
<keyword evidence="1" id="KW-0813">Transport</keyword>
<dbReference type="PANTHER" id="PTHR12612">
    <property type="entry name" value="NUCLEAR TRANSPORT FACTOR 2"/>
    <property type="match status" value="1"/>
</dbReference>
<dbReference type="Proteomes" id="UP001370758">
    <property type="component" value="Unassembled WGS sequence"/>
</dbReference>
<reference evidence="3 4" key="1">
    <citation type="submission" date="2023-08" db="EMBL/GenBank/DDBJ databases">
        <authorList>
            <person name="Palmer J.M."/>
        </authorList>
    </citation>
    <scope>NUCLEOTIDE SEQUENCE [LARGE SCALE GENOMIC DNA]</scope>
    <source>
        <strain evidence="3 4">TWF481</strain>
    </source>
</reference>
<protein>
    <recommendedName>
        <fullName evidence="1">NTF2-related export protein</fullName>
    </recommendedName>
</protein>
<comment type="subcellular location">
    <subcellularLocation>
        <location evidence="1">Cytoplasm</location>
    </subcellularLocation>
    <subcellularLocation>
        <location evidence="1">Nucleus</location>
    </subcellularLocation>
</comment>
<dbReference type="EMBL" id="JAVHJL010000001">
    <property type="protein sequence ID" value="KAK6511427.1"/>
    <property type="molecule type" value="Genomic_DNA"/>
</dbReference>
<keyword evidence="1" id="KW-0653">Protein transport</keyword>
<dbReference type="InterPro" id="IPR002075">
    <property type="entry name" value="NTF2_dom"/>
</dbReference>
<dbReference type="GO" id="GO:0005634">
    <property type="term" value="C:nucleus"/>
    <property type="evidence" value="ECO:0007669"/>
    <property type="project" value="UniProtKB-SubCell"/>
</dbReference>
<keyword evidence="1" id="KW-0963">Cytoplasm</keyword>